<dbReference type="AlphaFoldDB" id="C5ECL4"/>
<gene>
    <name evidence="2" type="ORF">BLIG_01496</name>
</gene>
<organism evidence="2">
    <name type="scientific">Bifidobacterium longum subsp. infantis CCUG 52486</name>
    <dbReference type="NCBI Taxonomy" id="537937"/>
    <lineage>
        <taxon>Bacteria</taxon>
        <taxon>Bacillati</taxon>
        <taxon>Actinomycetota</taxon>
        <taxon>Actinomycetes</taxon>
        <taxon>Bifidobacteriales</taxon>
        <taxon>Bifidobacteriaceae</taxon>
        <taxon>Bifidobacterium</taxon>
    </lineage>
</organism>
<dbReference type="Proteomes" id="UP000005084">
    <property type="component" value="Unassembled WGS sequence"/>
</dbReference>
<sequence>MNGMYCREYAVRVVVDFITRQLASLPLKVYRKNADGDAEEIRDGALARLVKRPSELPGMSRYRFYASLIRDMLLEDRWLCTLGSNRSGGGNTLRRIPADGYSLTANGFGELTGVTISSVDGNKGGTYKLPDPRIVLDIGYIDGLNLGDPVTNVLRSLLSEARAMAKYRRKVAENSPQTPAYIYRPKEMQWESQEDYDDFVQALRNYQQGGGREGAWLPLRDGMEVRAIGELFKPVDMADLDAREKINEQVCLAFQISPENIGFRSGTNSNISAYKEKLWNVELLPYLVAFEEALNLTLPEAVGEPDCYIKANLDAKLRGTMETQYQALSTATGRPFMTTDEARELLDRPKLPGGDQLITPLNVSEGGQPSPQDGGQTQNAQQGASPNGKQMLAEFKRLYTYDAGFRASWDSMTKGEASDES</sequence>
<dbReference type="Pfam" id="PF04860">
    <property type="entry name" value="Phage_portal"/>
    <property type="match status" value="1"/>
</dbReference>
<dbReference type="HOGENOM" id="CLU_033789_6_0_11"/>
<proteinExistence type="predicted"/>
<reference evidence="2" key="1">
    <citation type="submission" date="2008-08" db="EMBL/GenBank/DDBJ databases">
        <title>Annotation of Bifidobacterium longum subsp. infantis CCUG 52486.</title>
        <authorList>
            <consortium name="The Broad Institute Genome Sequencing Platform"/>
            <person name="Gougoulias C."/>
            <person name="Tuohy K.M."/>
            <person name="Gibson G.R."/>
            <person name="Ward D."/>
            <person name="Mehta T."/>
            <person name="Young S."/>
            <person name="Jaffe D."/>
            <person name="Gnerre S."/>
            <person name="Berlin A."/>
            <person name="Heiman D."/>
            <person name="Hepburn T."/>
            <person name="Shea T."/>
            <person name="Sykes S."/>
            <person name="Alvarado L."/>
            <person name="Kodira C."/>
            <person name="Borodovsky M."/>
            <person name="Lander E."/>
            <person name="Galagan J."/>
            <person name="Nusbaum C."/>
            <person name="Birren B."/>
        </authorList>
    </citation>
    <scope>NUCLEOTIDE SEQUENCE [LARGE SCALE GENOMIC DNA]</scope>
    <source>
        <strain evidence="2">CCUG 52486</strain>
    </source>
</reference>
<dbReference type="EMBL" id="DS990241">
    <property type="protein sequence ID" value="EEQ55758.1"/>
    <property type="molecule type" value="Genomic_DNA"/>
</dbReference>
<protein>
    <submittedName>
        <fullName evidence="2">Phage portal protein</fullName>
    </submittedName>
</protein>
<evidence type="ECO:0000313" key="2">
    <source>
        <dbReference type="EMBL" id="EEQ55758.1"/>
    </source>
</evidence>
<evidence type="ECO:0000256" key="1">
    <source>
        <dbReference type="SAM" id="MobiDB-lite"/>
    </source>
</evidence>
<feature type="compositionally biased region" description="Polar residues" evidence="1">
    <location>
        <begin position="359"/>
        <end position="388"/>
    </location>
</feature>
<dbReference type="InterPro" id="IPR006944">
    <property type="entry name" value="Phage/GTA_portal"/>
</dbReference>
<accession>C5ECL4</accession>
<name>C5ECL4_BIFLI</name>
<feature type="region of interest" description="Disordered" evidence="1">
    <location>
        <begin position="347"/>
        <end position="391"/>
    </location>
</feature>